<keyword evidence="2" id="KW-0812">Transmembrane</keyword>
<gene>
    <name evidence="4" type="ORF">T190115A13A_70174</name>
</gene>
<keyword evidence="2" id="KW-0472">Membrane</keyword>
<dbReference type="SUPFAM" id="SSF55874">
    <property type="entry name" value="ATPase domain of HSP90 chaperone/DNA topoisomerase II/histidine kinase"/>
    <property type="match status" value="1"/>
</dbReference>
<evidence type="ECO:0000259" key="3">
    <source>
        <dbReference type="Pfam" id="PF06580"/>
    </source>
</evidence>
<feature type="domain" description="Signal transduction histidine kinase internal region" evidence="3">
    <location>
        <begin position="150"/>
        <end position="229"/>
    </location>
</feature>
<reference evidence="4 5" key="1">
    <citation type="submission" date="2024-05" db="EMBL/GenBank/DDBJ databases">
        <authorList>
            <person name="Duchaud E."/>
        </authorList>
    </citation>
    <scope>NUCLEOTIDE SEQUENCE [LARGE SCALE GENOMIC DNA]</scope>
    <source>
        <strain evidence="4">Ena-SAMPLE-TAB-13-05-2024-13:56:06:370-140305</strain>
    </source>
</reference>
<feature type="coiled-coil region" evidence="1">
    <location>
        <begin position="126"/>
        <end position="153"/>
    </location>
</feature>
<protein>
    <submittedName>
        <fullName evidence="4">His_kinase domain-containing protein</fullName>
    </submittedName>
</protein>
<dbReference type="InterPro" id="IPR010559">
    <property type="entry name" value="Sig_transdc_His_kin_internal"/>
</dbReference>
<evidence type="ECO:0000313" key="4">
    <source>
        <dbReference type="EMBL" id="CAL2108401.1"/>
    </source>
</evidence>
<keyword evidence="2" id="KW-1133">Transmembrane helix</keyword>
<keyword evidence="1" id="KW-0175">Coiled coil</keyword>
<dbReference type="EMBL" id="CAXJRC010000044">
    <property type="protein sequence ID" value="CAL2108401.1"/>
    <property type="molecule type" value="Genomic_DNA"/>
</dbReference>
<accession>A0ABM9PRK2</accession>
<dbReference type="InterPro" id="IPR036890">
    <property type="entry name" value="HATPase_C_sf"/>
</dbReference>
<evidence type="ECO:0000256" key="2">
    <source>
        <dbReference type="SAM" id="Phobius"/>
    </source>
</evidence>
<evidence type="ECO:0000256" key="1">
    <source>
        <dbReference type="SAM" id="Coils"/>
    </source>
</evidence>
<name>A0ABM9PRK2_9FLAO</name>
<dbReference type="PANTHER" id="PTHR34220">
    <property type="entry name" value="SENSOR HISTIDINE KINASE YPDA"/>
    <property type="match status" value="1"/>
</dbReference>
<comment type="caution">
    <text evidence="4">The sequence shown here is derived from an EMBL/GenBank/DDBJ whole genome shotgun (WGS) entry which is preliminary data.</text>
</comment>
<evidence type="ECO:0000313" key="5">
    <source>
        <dbReference type="Proteomes" id="UP001497602"/>
    </source>
</evidence>
<proteinExistence type="predicted"/>
<dbReference type="Proteomes" id="UP001497602">
    <property type="component" value="Unassembled WGS sequence"/>
</dbReference>
<dbReference type="PANTHER" id="PTHR34220:SF7">
    <property type="entry name" value="SENSOR HISTIDINE KINASE YPDA"/>
    <property type="match status" value="1"/>
</dbReference>
<feature type="transmembrane region" description="Helical" evidence="2">
    <location>
        <begin position="7"/>
        <end position="27"/>
    </location>
</feature>
<dbReference type="Pfam" id="PF06580">
    <property type="entry name" value="His_kinase"/>
    <property type="match status" value="1"/>
</dbReference>
<feature type="transmembrane region" description="Helical" evidence="2">
    <location>
        <begin position="110"/>
        <end position="127"/>
    </location>
</feature>
<feature type="transmembrane region" description="Helical" evidence="2">
    <location>
        <begin position="39"/>
        <end position="56"/>
    </location>
</feature>
<feature type="transmembrane region" description="Helical" evidence="2">
    <location>
        <begin position="68"/>
        <end position="90"/>
    </location>
</feature>
<keyword evidence="5" id="KW-1185">Reference proteome</keyword>
<sequence>MNFDKKIIVEHLVFWIVIFLFYVFASTSSELFQQSLENTLFKFPLIIIATYAFNNWQVPSYLKPKKYIAFGVSMIFMIGVLVFLFRLVGYYYLDKYCAEGPYPLISLGDFPFYMFSFHFPALIMYFFNTNKEREKEREKVLQLEKEKIATELKYLKGQLNPHFLFNTLNNLYSYVITKSPKAPDMVLQLSEILDYILYRSQQNSVPLTEEIHTIENYIALEQIKYGDRLQIVFEKKLLKKGVSIAPLLLLSIVENAFKHGVRDSVVKPKIKIVLTQFDTHITFTVWNTKITDTYNTKENMYKNGIGLINIQRQLDLIYPEKHTLDIEESDLSFNLKLTLKIN</sequence>
<dbReference type="InterPro" id="IPR050640">
    <property type="entry name" value="Bact_2-comp_sensor_kinase"/>
</dbReference>
<dbReference type="RefSeq" id="WP_348740002.1">
    <property type="nucleotide sequence ID" value="NZ_CAXJRC010000044.1"/>
</dbReference>
<organism evidence="4 5">
    <name type="scientific">Tenacibaculum vairaonense</name>
    <dbReference type="NCBI Taxonomy" id="3137860"/>
    <lineage>
        <taxon>Bacteria</taxon>
        <taxon>Pseudomonadati</taxon>
        <taxon>Bacteroidota</taxon>
        <taxon>Flavobacteriia</taxon>
        <taxon>Flavobacteriales</taxon>
        <taxon>Flavobacteriaceae</taxon>
        <taxon>Tenacibaculum</taxon>
    </lineage>
</organism>